<gene>
    <name evidence="1" type="ORF">EVAR_11408_1</name>
</gene>
<dbReference type="Proteomes" id="UP000299102">
    <property type="component" value="Unassembled WGS sequence"/>
</dbReference>
<protein>
    <submittedName>
        <fullName evidence="1">Uncharacterized protein</fullName>
    </submittedName>
</protein>
<comment type="caution">
    <text evidence="1">The sequence shown here is derived from an EMBL/GenBank/DDBJ whole genome shotgun (WGS) entry which is preliminary data.</text>
</comment>
<name>A0A4C1TKR9_EUMVA</name>
<dbReference type="EMBL" id="BGZK01000069">
    <property type="protein sequence ID" value="GBP15102.1"/>
    <property type="molecule type" value="Genomic_DNA"/>
</dbReference>
<evidence type="ECO:0000313" key="2">
    <source>
        <dbReference type="Proteomes" id="UP000299102"/>
    </source>
</evidence>
<dbReference type="AlphaFoldDB" id="A0A4C1TKR9"/>
<keyword evidence="2" id="KW-1185">Reference proteome</keyword>
<sequence length="95" mass="10393">MELNYVASHCWPQTVGLPRAKCESVPRGAVVAWSRLRRHIYGAADARLAVTGGGAAPRRAAFTGLLSHLFNVNNPHLAASVPFNIDPRRKLELHI</sequence>
<evidence type="ECO:0000313" key="1">
    <source>
        <dbReference type="EMBL" id="GBP15102.1"/>
    </source>
</evidence>
<reference evidence="1 2" key="1">
    <citation type="journal article" date="2019" name="Commun. Biol.">
        <title>The bagworm genome reveals a unique fibroin gene that provides high tensile strength.</title>
        <authorList>
            <person name="Kono N."/>
            <person name="Nakamura H."/>
            <person name="Ohtoshi R."/>
            <person name="Tomita M."/>
            <person name="Numata K."/>
            <person name="Arakawa K."/>
        </authorList>
    </citation>
    <scope>NUCLEOTIDE SEQUENCE [LARGE SCALE GENOMIC DNA]</scope>
</reference>
<accession>A0A4C1TKR9</accession>
<proteinExistence type="predicted"/>
<organism evidence="1 2">
    <name type="scientific">Eumeta variegata</name>
    <name type="common">Bagworm moth</name>
    <name type="synonym">Eumeta japonica</name>
    <dbReference type="NCBI Taxonomy" id="151549"/>
    <lineage>
        <taxon>Eukaryota</taxon>
        <taxon>Metazoa</taxon>
        <taxon>Ecdysozoa</taxon>
        <taxon>Arthropoda</taxon>
        <taxon>Hexapoda</taxon>
        <taxon>Insecta</taxon>
        <taxon>Pterygota</taxon>
        <taxon>Neoptera</taxon>
        <taxon>Endopterygota</taxon>
        <taxon>Lepidoptera</taxon>
        <taxon>Glossata</taxon>
        <taxon>Ditrysia</taxon>
        <taxon>Tineoidea</taxon>
        <taxon>Psychidae</taxon>
        <taxon>Oiketicinae</taxon>
        <taxon>Eumeta</taxon>
    </lineage>
</organism>